<organism evidence="1 2">
    <name type="scientific">Haloterrigena gelatinilytica</name>
    <dbReference type="NCBI Taxonomy" id="2741724"/>
    <lineage>
        <taxon>Archaea</taxon>
        <taxon>Methanobacteriati</taxon>
        <taxon>Methanobacteriota</taxon>
        <taxon>Stenosarchaea group</taxon>
        <taxon>Halobacteria</taxon>
        <taxon>Halobacteriales</taxon>
        <taxon>Natrialbaceae</taxon>
        <taxon>Haloterrigena</taxon>
    </lineage>
</organism>
<dbReference type="AlphaFoldDB" id="A0A8J8GN95"/>
<dbReference type="Proteomes" id="UP000728647">
    <property type="component" value="Unassembled WGS sequence"/>
</dbReference>
<gene>
    <name evidence="1" type="ORF">HT576_14870</name>
</gene>
<name>A0A8J8GN95_9EURY</name>
<protein>
    <submittedName>
        <fullName evidence="1">Uncharacterized protein</fullName>
    </submittedName>
</protein>
<comment type="caution">
    <text evidence="1">The sequence shown here is derived from an EMBL/GenBank/DDBJ whole genome shotgun (WGS) entry which is preliminary data.</text>
</comment>
<dbReference type="EMBL" id="JABURA010000001">
    <property type="protein sequence ID" value="NUB92298.1"/>
    <property type="molecule type" value="Genomic_DNA"/>
</dbReference>
<reference evidence="1" key="1">
    <citation type="submission" date="2020-06" db="EMBL/GenBank/DDBJ databases">
        <title>Haloterrigena sp. nov., an extremely halophilic archaeon isolated from a saline sediment.</title>
        <authorList>
            <person name="Liu B.-B."/>
        </authorList>
    </citation>
    <scope>NUCLEOTIDE SEQUENCE</scope>
    <source>
        <strain evidence="1">SYSU A121-1</strain>
    </source>
</reference>
<evidence type="ECO:0000313" key="1">
    <source>
        <dbReference type="EMBL" id="NUB92298.1"/>
    </source>
</evidence>
<proteinExistence type="predicted"/>
<dbReference type="RefSeq" id="WP_174702438.1">
    <property type="nucleotide sequence ID" value="NZ_JABURA010000001.1"/>
</dbReference>
<accession>A0A8J8GN95</accession>
<evidence type="ECO:0000313" key="2">
    <source>
        <dbReference type="Proteomes" id="UP000728647"/>
    </source>
</evidence>
<sequence>MLSEDESVDEELVPDLSDEERIAAGIRNALEFGCDRRLDFAVRPSVTASRSRGVVDVGTVPPGYYSP</sequence>